<dbReference type="OrthoDB" id="10015616at2759"/>
<accession>A0A815UL53</accession>
<dbReference type="Proteomes" id="UP000663829">
    <property type="component" value="Unassembled WGS sequence"/>
</dbReference>
<protein>
    <recommendedName>
        <fullName evidence="2">SGNH hydrolase-type esterase domain-containing protein</fullName>
    </recommendedName>
</protein>
<reference evidence="3" key="1">
    <citation type="submission" date="2021-02" db="EMBL/GenBank/DDBJ databases">
        <authorList>
            <person name="Nowell W R."/>
        </authorList>
    </citation>
    <scope>NUCLEOTIDE SEQUENCE</scope>
</reference>
<evidence type="ECO:0000259" key="2">
    <source>
        <dbReference type="Pfam" id="PF13472"/>
    </source>
</evidence>
<evidence type="ECO:0000313" key="5">
    <source>
        <dbReference type="Proteomes" id="UP000663829"/>
    </source>
</evidence>
<feature type="signal peptide" evidence="1">
    <location>
        <begin position="1"/>
        <end position="22"/>
    </location>
</feature>
<name>A0A815UL53_9BILA</name>
<gene>
    <name evidence="3" type="ORF">GPM918_LOCUS37302</name>
    <name evidence="4" type="ORF">SRO942_LOCUS38070</name>
</gene>
<evidence type="ECO:0000313" key="3">
    <source>
        <dbReference type="EMBL" id="CAF1515363.1"/>
    </source>
</evidence>
<proteinExistence type="predicted"/>
<dbReference type="EMBL" id="CAJNOQ010023432">
    <property type="protein sequence ID" value="CAF1515363.1"/>
    <property type="molecule type" value="Genomic_DNA"/>
</dbReference>
<dbReference type="Gene3D" id="3.40.50.1110">
    <property type="entry name" value="SGNH hydrolase"/>
    <property type="match status" value="1"/>
</dbReference>
<dbReference type="Pfam" id="PF13472">
    <property type="entry name" value="Lipase_GDSL_2"/>
    <property type="match status" value="1"/>
</dbReference>
<sequence>MSTFTVLISIVLCCGFARNIEGVKLLIGLGDSFTSGGGTGSYPKVAGELLKWQALNYAKGGAKMNGIPAQLTTAAQKLQSATHIVFTIGGNDLGVADSLLQVVLMNNYTAVATKAASLKPRLVATYKMIQAAANPNAKLYAIPYVDFISVGNKIPNEANCHRMMDVLTATIKDAASEANIGFIDSIQTAFKGHEMYSSDPYVDDFFASKNAAHPNAKGYAKIGQLVAAYLQSQ</sequence>
<keyword evidence="5" id="KW-1185">Reference proteome</keyword>
<dbReference type="InterPro" id="IPR013830">
    <property type="entry name" value="SGNH_hydro"/>
</dbReference>
<dbReference type="InterPro" id="IPR036514">
    <property type="entry name" value="SGNH_hydro_sf"/>
</dbReference>
<comment type="caution">
    <text evidence="3">The sequence shown here is derived from an EMBL/GenBank/DDBJ whole genome shotgun (WGS) entry which is preliminary data.</text>
</comment>
<dbReference type="AlphaFoldDB" id="A0A815UL53"/>
<evidence type="ECO:0000313" key="4">
    <source>
        <dbReference type="EMBL" id="CAF4375457.1"/>
    </source>
</evidence>
<organism evidence="3 5">
    <name type="scientific">Didymodactylos carnosus</name>
    <dbReference type="NCBI Taxonomy" id="1234261"/>
    <lineage>
        <taxon>Eukaryota</taxon>
        <taxon>Metazoa</taxon>
        <taxon>Spiralia</taxon>
        <taxon>Gnathifera</taxon>
        <taxon>Rotifera</taxon>
        <taxon>Eurotatoria</taxon>
        <taxon>Bdelloidea</taxon>
        <taxon>Philodinida</taxon>
        <taxon>Philodinidae</taxon>
        <taxon>Didymodactylos</taxon>
    </lineage>
</organism>
<keyword evidence="1" id="KW-0732">Signal</keyword>
<dbReference type="EMBL" id="CAJOBC010088980">
    <property type="protein sequence ID" value="CAF4375457.1"/>
    <property type="molecule type" value="Genomic_DNA"/>
</dbReference>
<feature type="domain" description="SGNH hydrolase-type esterase" evidence="2">
    <location>
        <begin position="29"/>
        <end position="220"/>
    </location>
</feature>
<feature type="chain" id="PRO_5035607948" description="SGNH hydrolase-type esterase domain-containing protein" evidence="1">
    <location>
        <begin position="23"/>
        <end position="233"/>
    </location>
</feature>
<dbReference type="Proteomes" id="UP000681722">
    <property type="component" value="Unassembled WGS sequence"/>
</dbReference>
<evidence type="ECO:0000256" key="1">
    <source>
        <dbReference type="SAM" id="SignalP"/>
    </source>
</evidence>
<dbReference type="SUPFAM" id="SSF52266">
    <property type="entry name" value="SGNH hydrolase"/>
    <property type="match status" value="1"/>
</dbReference>